<feature type="region of interest" description="Disordered" evidence="4">
    <location>
        <begin position="617"/>
        <end position="637"/>
    </location>
</feature>
<dbReference type="SUPFAM" id="SSF46689">
    <property type="entry name" value="Homeodomain-like"/>
    <property type="match status" value="1"/>
</dbReference>
<dbReference type="InterPro" id="IPR055315">
    <property type="entry name" value="Cramped-like"/>
</dbReference>
<dbReference type="GO" id="GO:0003682">
    <property type="term" value="F:chromatin binding"/>
    <property type="evidence" value="ECO:0007669"/>
    <property type="project" value="InterPro"/>
</dbReference>
<dbReference type="STRING" id="990121.A0A0V1A486"/>
<dbReference type="OrthoDB" id="515799at2759"/>
<dbReference type="GO" id="GO:0005634">
    <property type="term" value="C:nucleus"/>
    <property type="evidence" value="ECO:0007669"/>
    <property type="project" value="UniProtKB-SubCell"/>
</dbReference>
<dbReference type="SMART" id="SM00717">
    <property type="entry name" value="SANT"/>
    <property type="match status" value="2"/>
</dbReference>
<keyword evidence="3" id="KW-0539">Nucleus</keyword>
<comment type="caution">
    <text evidence="6">The sequence shown here is derived from an EMBL/GenBank/DDBJ whole genome shotgun (WGS) entry which is preliminary data.</text>
</comment>
<protein>
    <submittedName>
        <fullName evidence="6">Protein cramped-like</fullName>
    </submittedName>
</protein>
<feature type="compositionally biased region" description="Basic residues" evidence="4">
    <location>
        <begin position="70"/>
        <end position="79"/>
    </location>
</feature>
<proteinExistence type="predicted"/>
<comment type="subcellular location">
    <subcellularLocation>
        <location evidence="1">Nucleus</location>
    </subcellularLocation>
</comment>
<dbReference type="Gene3D" id="1.10.10.60">
    <property type="entry name" value="Homeodomain-like"/>
    <property type="match status" value="1"/>
</dbReference>
<evidence type="ECO:0000256" key="4">
    <source>
        <dbReference type="SAM" id="MobiDB-lite"/>
    </source>
</evidence>
<reference evidence="6 7" key="1">
    <citation type="submission" date="2015-01" db="EMBL/GenBank/DDBJ databases">
        <title>Evolution of Trichinella species and genotypes.</title>
        <authorList>
            <person name="Korhonen P.K."/>
            <person name="Edoardo P."/>
            <person name="Giuseppe L.R."/>
            <person name="Gasser R.B."/>
        </authorList>
    </citation>
    <scope>NUCLEOTIDE SEQUENCE [LARGE SCALE GENOMIC DNA]</scope>
    <source>
        <strain evidence="6">ISS2496</strain>
    </source>
</reference>
<evidence type="ECO:0000256" key="1">
    <source>
        <dbReference type="ARBA" id="ARBA00004123"/>
    </source>
</evidence>
<feature type="compositionally biased region" description="Basic and acidic residues" evidence="4">
    <location>
        <begin position="80"/>
        <end position="93"/>
    </location>
</feature>
<accession>A0A0V1A486</accession>
<feature type="region of interest" description="Disordered" evidence="4">
    <location>
        <begin position="730"/>
        <end position="752"/>
    </location>
</feature>
<dbReference type="GO" id="GO:0007389">
    <property type="term" value="P:pattern specification process"/>
    <property type="evidence" value="ECO:0007669"/>
    <property type="project" value="TreeGrafter"/>
</dbReference>
<feature type="domain" description="Myb-like" evidence="5">
    <location>
        <begin position="814"/>
        <end position="868"/>
    </location>
</feature>
<dbReference type="PANTHER" id="PTHR21677:SF1">
    <property type="entry name" value="PROTEIN CRAMPED-LIKE"/>
    <property type="match status" value="1"/>
</dbReference>
<keyword evidence="7" id="KW-1185">Reference proteome</keyword>
<feature type="non-terminal residue" evidence="6">
    <location>
        <position position="1425"/>
    </location>
</feature>
<evidence type="ECO:0000256" key="2">
    <source>
        <dbReference type="ARBA" id="ARBA00023125"/>
    </source>
</evidence>
<dbReference type="CDD" id="cd00167">
    <property type="entry name" value="SANT"/>
    <property type="match status" value="1"/>
</dbReference>
<dbReference type="Gene3D" id="1.20.58.1880">
    <property type="match status" value="1"/>
</dbReference>
<feature type="region of interest" description="Disordered" evidence="4">
    <location>
        <begin position="484"/>
        <end position="531"/>
    </location>
</feature>
<dbReference type="InterPro" id="IPR009057">
    <property type="entry name" value="Homeodomain-like_sf"/>
</dbReference>
<feature type="domain" description="Myb-like" evidence="5">
    <location>
        <begin position="122"/>
        <end position="176"/>
    </location>
</feature>
<dbReference type="EMBL" id="JYDQ01000033">
    <property type="protein sequence ID" value="KRY19663.1"/>
    <property type="molecule type" value="Genomic_DNA"/>
</dbReference>
<feature type="non-terminal residue" evidence="6">
    <location>
        <position position="1"/>
    </location>
</feature>
<name>A0A0V1A486_9BILA</name>
<sequence length="1425" mass="162013">LVIATGSNIRLLAAMRTWGMDGTFKIKSHKEIDVHFQCNQPDFGLKRFTLLDMKKSKHGRAVSSSAEKAKLRKQPKVAVKKKESSDSTFHDSESGDGELLYSDFVQETIREIIPKGTERTRTWEAWNAEEINMFFEALKLHGKNHDAISRYVAENTKSNPKNYVQVRNFYYNTWGRISGFLNLSHNAPKEAKELFALINFGAWIQKTGSLKLDANTAELFNQLIITGECKLRMEVWKKKSKTYRQFRVQTPECPALRKYLPKDIPQSSFIMHDNIVLQLMPHDAWAEYFVIDSGQNPRLKLCVSSTLPIVKVFSELEKRWKSSLAFVNGTLIPFWFIRLVPDGFKFLRCNVVNNNFNSMKKRAIKRTFSLEFCFPLAEQVEYSPFSCSLDAGNIDEGLTWENAKCLSVGQLSVLSGNMQTLRFRYQFCRDLTMIDEDRWMDIFACYIRMKSYEEKIKQRMNSMTVATLLREMFVFKSGIEATPLNDDEGDRVNQQQSSSATKATGVSSKDFASAPDKEALRRKRTKKRKKSFQTAITSKLSLIKQHSQTALNSMPHCDIISGYPSTSAGNVPEGGRQNFACIAGLDPILLDGEEIRDQISEEIVADVNMNDNPEVPVAASISSESSASSGDATTSTDQQSEVLPVIFVTKSHLEGFCDWSLGSLNCFPPADLDLKNRGGIRCCLDGKELGCRWFGKLAVTYRRRSLFVVANKHYTLHLSFDCYNVIGKARSRRKPSGDDRAGKPIGSSSFSDECANSAIAGMNSTTNSSDEIEAPNTRQRHALAATSQLATVTTASTARSSSRTTEGKETEKRLYTQWSNQAWQLFFEGLKQHGKDFEAIRLYIAGKLKREAKTYDQVRYFFYNTMNRLAPFVDFSNSTATKEAKELFTLINYYEWYRKTQCKVDHTSREVFTTLVLRGVVEIKFGIKRLPRQRMKIYTPSCAALDKFVVASQRLMAVRETVTIEFVPQSNKDDGYVNFHCHQNSHLSLQINSKLPVASIFDYLQKKWLPDVVVKKLVSEEQDCEQASKRRIILLPDGFVFYNRRTVPEAETKTKKDRKYSIMSCFPPSDDAKTEEGDGDTPELSIYNDGISCDISPSILISHLFEMAGQKETMRLRYKFEESHPEQSHMKGNSVFSFFAGDTLALNRPSLFSKKYIEVAEDLRKLSPGRLTESTFLPSTSSASTSKKLISFRKKYDLSKNVEQTSKAAPATAQSQRAVVDCEAHMDSSNIHHLPFETPIVTTASKEASVQETANSTIFHTHYYQAVELIEPQQKQQQEHQQQAVETNTQQLHASPSTSLQVADEMNQNTLLLPKETPIPADITETTDTTDLCNVRKHIWMDSVIGHLTVPVIWVSAQLISRKQFPMMIQEKFDTADVFCQPKAKQPCFSTLFNMEMKTFTTITMFVKNVQHQYRLRLIRIKYKR</sequence>
<organism evidence="6 7">
    <name type="scientific">Trichinella patagoniensis</name>
    <dbReference type="NCBI Taxonomy" id="990121"/>
    <lineage>
        <taxon>Eukaryota</taxon>
        <taxon>Metazoa</taxon>
        <taxon>Ecdysozoa</taxon>
        <taxon>Nematoda</taxon>
        <taxon>Enoplea</taxon>
        <taxon>Dorylaimia</taxon>
        <taxon>Trichinellida</taxon>
        <taxon>Trichinellidae</taxon>
        <taxon>Trichinella</taxon>
    </lineage>
</organism>
<gene>
    <name evidence="6" type="primary">Cramp1l</name>
    <name evidence="6" type="ORF">T12_15109</name>
</gene>
<feature type="compositionally biased region" description="Low complexity" evidence="4">
    <location>
        <begin position="618"/>
        <end position="637"/>
    </location>
</feature>
<evidence type="ECO:0000259" key="5">
    <source>
        <dbReference type="SMART" id="SM00717"/>
    </source>
</evidence>
<feature type="compositionally biased region" description="Basic residues" evidence="4">
    <location>
        <begin position="520"/>
        <end position="531"/>
    </location>
</feature>
<keyword evidence="2" id="KW-0238">DNA-binding</keyword>
<evidence type="ECO:0000256" key="3">
    <source>
        <dbReference type="ARBA" id="ARBA00023242"/>
    </source>
</evidence>
<dbReference type="Proteomes" id="UP000054783">
    <property type="component" value="Unassembled WGS sequence"/>
</dbReference>
<evidence type="ECO:0000313" key="7">
    <source>
        <dbReference type="Proteomes" id="UP000054783"/>
    </source>
</evidence>
<evidence type="ECO:0000313" key="6">
    <source>
        <dbReference type="EMBL" id="KRY19663.1"/>
    </source>
</evidence>
<dbReference type="GO" id="GO:0003677">
    <property type="term" value="F:DNA binding"/>
    <property type="evidence" value="ECO:0007669"/>
    <property type="project" value="UniProtKB-KW"/>
</dbReference>
<dbReference type="PANTHER" id="PTHR21677">
    <property type="entry name" value="CRAMPED PROTEIN"/>
    <property type="match status" value="1"/>
</dbReference>
<dbReference type="InterPro" id="IPR001005">
    <property type="entry name" value="SANT/Myb"/>
</dbReference>
<feature type="compositionally biased region" description="Polar residues" evidence="4">
    <location>
        <begin position="492"/>
        <end position="507"/>
    </location>
</feature>
<feature type="region of interest" description="Disordered" evidence="4">
    <location>
        <begin position="59"/>
        <end position="94"/>
    </location>
</feature>